<reference evidence="1" key="1">
    <citation type="submission" date="2022-03" db="EMBL/GenBank/DDBJ databases">
        <authorList>
            <person name="Sayadi A."/>
        </authorList>
    </citation>
    <scope>NUCLEOTIDE SEQUENCE</scope>
</reference>
<name>A0A9P0NVK7_ACAOB</name>
<evidence type="ECO:0000313" key="2">
    <source>
        <dbReference type="Proteomes" id="UP001152888"/>
    </source>
</evidence>
<dbReference type="Proteomes" id="UP001152888">
    <property type="component" value="Unassembled WGS sequence"/>
</dbReference>
<organism evidence="1 2">
    <name type="scientific">Acanthoscelides obtectus</name>
    <name type="common">Bean weevil</name>
    <name type="synonym">Bruchus obtectus</name>
    <dbReference type="NCBI Taxonomy" id="200917"/>
    <lineage>
        <taxon>Eukaryota</taxon>
        <taxon>Metazoa</taxon>
        <taxon>Ecdysozoa</taxon>
        <taxon>Arthropoda</taxon>
        <taxon>Hexapoda</taxon>
        <taxon>Insecta</taxon>
        <taxon>Pterygota</taxon>
        <taxon>Neoptera</taxon>
        <taxon>Endopterygota</taxon>
        <taxon>Coleoptera</taxon>
        <taxon>Polyphaga</taxon>
        <taxon>Cucujiformia</taxon>
        <taxon>Chrysomeloidea</taxon>
        <taxon>Chrysomelidae</taxon>
        <taxon>Bruchinae</taxon>
        <taxon>Bruchini</taxon>
        <taxon>Acanthoscelides</taxon>
    </lineage>
</organism>
<dbReference type="EMBL" id="CAKOFQ010006675">
    <property type="protein sequence ID" value="CAH1958105.1"/>
    <property type="molecule type" value="Genomic_DNA"/>
</dbReference>
<keyword evidence="2" id="KW-1185">Reference proteome</keyword>
<comment type="caution">
    <text evidence="1">The sequence shown here is derived from an EMBL/GenBank/DDBJ whole genome shotgun (WGS) entry which is preliminary data.</text>
</comment>
<dbReference type="AlphaFoldDB" id="A0A9P0NVK7"/>
<dbReference type="OrthoDB" id="6628055at2759"/>
<proteinExistence type="predicted"/>
<sequence length="362" mass="42021">MSDWLNEEILNFLERYQGETCIWDIGHPDYKDNKKKLAHGVALAQHLGESVDLVTPLQRPSERKWCLKKLHMLFELINKVKLLKLEPVPEHKIASMVSLLLQESVRNSYLMTVMTLVMTNSTKAGELCLIVTEFTKQYADGGPFIDPLGMPKLGYSVTHDCSLDLECQNTAAYDEFAADKRNFIGTTMSTVEVTRLGYNLRKCLKPQYFEDITGIYCKMVEPVKIIPENCVSIMLSRFSLMDRDEYVTCRNSEKAKQNVQLRVCSQVVCDIPENGAKLALNRLQDGPRLLTYNYEQTYLVNIYENFKEEHGPKNTLVQLYTQYEKMERPRENNSATSFELKTIFKRRLYERKWMVQLFLSSR</sequence>
<gene>
    <name evidence="1" type="ORF">ACAOBT_LOCUS2468</name>
</gene>
<evidence type="ECO:0000313" key="1">
    <source>
        <dbReference type="EMBL" id="CAH1958105.1"/>
    </source>
</evidence>
<protein>
    <submittedName>
        <fullName evidence="1">Uncharacterized protein</fullName>
    </submittedName>
</protein>
<accession>A0A9P0NVK7</accession>